<dbReference type="Pfam" id="PF03734">
    <property type="entry name" value="YkuD"/>
    <property type="match status" value="1"/>
</dbReference>
<evidence type="ECO:0000256" key="7">
    <source>
        <dbReference type="ARBA" id="ARBA00022984"/>
    </source>
</evidence>
<keyword evidence="5" id="KW-0378">Hydrolase</keyword>
<dbReference type="GO" id="GO:0016757">
    <property type="term" value="F:glycosyltransferase activity"/>
    <property type="evidence" value="ECO:0007669"/>
    <property type="project" value="UniProtKB-KW"/>
</dbReference>
<dbReference type="HOGENOM" id="CLU_042399_4_0_3"/>
<gene>
    <name evidence="11" type="ordered locus">Cyan7822_3716</name>
</gene>
<feature type="domain" description="L,D-TPase catalytic" evidence="10">
    <location>
        <begin position="90"/>
        <end position="215"/>
    </location>
</feature>
<dbReference type="SUPFAM" id="SSF141523">
    <property type="entry name" value="L,D-transpeptidase catalytic domain-like"/>
    <property type="match status" value="1"/>
</dbReference>
<sequence>MVKAHYLFLLLLLTCFGLVDTRFNGQRPAIADDLKTKNIPVENISTGQDQINPIQETIEAPVQQIPTEAPPGDDGTGVTEPEAPPQVIETRLILKLKERRVYIYQGDQQVAMYPVAVGKKGWETPTGDFQVLQMVPNPIWQNPWNGSIIPAGPRNPLGERWIGFWTDGKNYIGFHGTQAEHLMGQAVSHGCVRMRNSDIKAIFDQIKVGTRVTVVP</sequence>
<keyword evidence="12" id="KW-1185">Reference proteome</keyword>
<evidence type="ECO:0000256" key="1">
    <source>
        <dbReference type="ARBA" id="ARBA00004752"/>
    </source>
</evidence>
<dbReference type="GO" id="GO:0005576">
    <property type="term" value="C:extracellular region"/>
    <property type="evidence" value="ECO:0007669"/>
    <property type="project" value="TreeGrafter"/>
</dbReference>
<keyword evidence="3" id="KW-0328">Glycosyltransferase</keyword>
<dbReference type="UniPathway" id="UPA00219"/>
<dbReference type="PROSITE" id="PS52029">
    <property type="entry name" value="LD_TPASE"/>
    <property type="match status" value="1"/>
</dbReference>
<dbReference type="Proteomes" id="UP000008206">
    <property type="component" value="Chromosome"/>
</dbReference>
<evidence type="ECO:0000259" key="10">
    <source>
        <dbReference type="PROSITE" id="PS52029"/>
    </source>
</evidence>
<dbReference type="InterPro" id="IPR005490">
    <property type="entry name" value="LD_TPept_cat_dom"/>
</dbReference>
<dbReference type="InterPro" id="IPR038063">
    <property type="entry name" value="Transpep_catalytic_dom"/>
</dbReference>
<reference evidence="12" key="1">
    <citation type="journal article" date="2011" name="MBio">
        <title>Novel metabolic attributes of the genus Cyanothece, comprising a group of unicellular nitrogen-fixing Cyanobacteria.</title>
        <authorList>
            <person name="Bandyopadhyay A."/>
            <person name="Elvitigala T."/>
            <person name="Welsh E."/>
            <person name="Stockel J."/>
            <person name="Liberton M."/>
            <person name="Min H."/>
            <person name="Sherman L.A."/>
            <person name="Pakrasi H.B."/>
        </authorList>
    </citation>
    <scope>NUCLEOTIDE SEQUENCE [LARGE SCALE GENOMIC DNA]</scope>
    <source>
        <strain evidence="12">PCC 7822</strain>
    </source>
</reference>
<keyword evidence="7 9" id="KW-0573">Peptidoglycan synthesis</keyword>
<evidence type="ECO:0000256" key="2">
    <source>
        <dbReference type="ARBA" id="ARBA00005992"/>
    </source>
</evidence>
<dbReference type="GO" id="GO:0071555">
    <property type="term" value="P:cell wall organization"/>
    <property type="evidence" value="ECO:0007669"/>
    <property type="project" value="UniProtKB-UniRule"/>
</dbReference>
<dbReference type="PANTHER" id="PTHR30582:SF24">
    <property type="entry name" value="L,D-TRANSPEPTIDASE ERFK_SRFK-RELATED"/>
    <property type="match status" value="1"/>
</dbReference>
<evidence type="ECO:0000256" key="8">
    <source>
        <dbReference type="ARBA" id="ARBA00023316"/>
    </source>
</evidence>
<dbReference type="OrthoDB" id="9787225at2"/>
<dbReference type="InterPro" id="IPR050979">
    <property type="entry name" value="LD-transpeptidase"/>
</dbReference>
<evidence type="ECO:0000256" key="6">
    <source>
        <dbReference type="ARBA" id="ARBA00022960"/>
    </source>
</evidence>
<keyword evidence="8 9" id="KW-0961">Cell wall biogenesis/degradation</keyword>
<dbReference type="CDD" id="cd16913">
    <property type="entry name" value="YkuD_like"/>
    <property type="match status" value="1"/>
</dbReference>
<accession>E0UH54</accession>
<evidence type="ECO:0000256" key="5">
    <source>
        <dbReference type="ARBA" id="ARBA00022801"/>
    </source>
</evidence>
<feature type="active site" description="Nucleophile" evidence="9">
    <location>
        <position position="191"/>
    </location>
</feature>
<evidence type="ECO:0000313" key="11">
    <source>
        <dbReference type="EMBL" id="ADN15653.1"/>
    </source>
</evidence>
<evidence type="ECO:0000256" key="9">
    <source>
        <dbReference type="PROSITE-ProRule" id="PRU01373"/>
    </source>
</evidence>
<proteinExistence type="inferred from homology"/>
<name>E0UH54_GLOV7</name>
<dbReference type="STRING" id="497965.Cyan7822_3716"/>
<dbReference type="GO" id="GO:0008360">
    <property type="term" value="P:regulation of cell shape"/>
    <property type="evidence" value="ECO:0007669"/>
    <property type="project" value="UniProtKB-UniRule"/>
</dbReference>
<dbReference type="Gene3D" id="2.40.440.10">
    <property type="entry name" value="L,D-transpeptidase catalytic domain-like"/>
    <property type="match status" value="1"/>
</dbReference>
<dbReference type="PANTHER" id="PTHR30582">
    <property type="entry name" value="L,D-TRANSPEPTIDASE"/>
    <property type="match status" value="1"/>
</dbReference>
<dbReference type="eggNOG" id="COG1376">
    <property type="taxonomic scope" value="Bacteria"/>
</dbReference>
<dbReference type="AlphaFoldDB" id="E0UH54"/>
<dbReference type="GO" id="GO:0071972">
    <property type="term" value="F:peptidoglycan L,D-transpeptidase activity"/>
    <property type="evidence" value="ECO:0007669"/>
    <property type="project" value="TreeGrafter"/>
</dbReference>
<dbReference type="EMBL" id="CP002198">
    <property type="protein sequence ID" value="ADN15653.1"/>
    <property type="molecule type" value="Genomic_DNA"/>
</dbReference>
<protein>
    <submittedName>
        <fullName evidence="11">ErfK/YbiS/YcfS/YnhG family protein</fullName>
    </submittedName>
</protein>
<dbReference type="KEGG" id="cyj:Cyan7822_3716"/>
<dbReference type="GO" id="GO:0018104">
    <property type="term" value="P:peptidoglycan-protein cross-linking"/>
    <property type="evidence" value="ECO:0007669"/>
    <property type="project" value="TreeGrafter"/>
</dbReference>
<evidence type="ECO:0000256" key="3">
    <source>
        <dbReference type="ARBA" id="ARBA00022676"/>
    </source>
</evidence>
<comment type="similarity">
    <text evidence="2">Belongs to the YkuD family.</text>
</comment>
<comment type="pathway">
    <text evidence="1 9">Cell wall biogenesis; peptidoglycan biosynthesis.</text>
</comment>
<evidence type="ECO:0000256" key="4">
    <source>
        <dbReference type="ARBA" id="ARBA00022679"/>
    </source>
</evidence>
<keyword evidence="4" id="KW-0808">Transferase</keyword>
<keyword evidence="6 9" id="KW-0133">Cell shape</keyword>
<organism evidence="11 12">
    <name type="scientific">Gloeothece verrucosa (strain PCC 7822)</name>
    <name type="common">Cyanothece sp. (strain PCC 7822)</name>
    <dbReference type="NCBI Taxonomy" id="497965"/>
    <lineage>
        <taxon>Bacteria</taxon>
        <taxon>Bacillati</taxon>
        <taxon>Cyanobacteriota</taxon>
        <taxon>Cyanophyceae</taxon>
        <taxon>Oscillatoriophycideae</taxon>
        <taxon>Chroococcales</taxon>
        <taxon>Aphanothecaceae</taxon>
        <taxon>Gloeothece</taxon>
        <taxon>Gloeothece verrucosa</taxon>
    </lineage>
</organism>
<evidence type="ECO:0000313" key="12">
    <source>
        <dbReference type="Proteomes" id="UP000008206"/>
    </source>
</evidence>
<feature type="active site" description="Proton donor/acceptor" evidence="9">
    <location>
        <position position="175"/>
    </location>
</feature>